<evidence type="ECO:0000313" key="1">
    <source>
        <dbReference type="EMBL" id="GFZ06667.1"/>
    </source>
</evidence>
<evidence type="ECO:0000313" key="2">
    <source>
        <dbReference type="Proteomes" id="UP000585474"/>
    </source>
</evidence>
<sequence>MEYQENQNPYLSRQHSNLLDDVFGLEFGPDLEVEEPGKEEGAAKAGDDPPDLVGLDGDEALVAAVLAILLLEHDAGDAAGLALLGGDGLAGGGAWDCVDGLGMFGSGLGRSSRFMRGASGSCSRVVAADWLKCRRWRVLLSTGRWIHIGWRARWASQWFLSGGMSVTRTELVDPRTSLRKLTHFPMQ</sequence>
<keyword evidence="1" id="KW-0689">Ribosomal protein</keyword>
<proteinExistence type="predicted"/>
<dbReference type="GO" id="GO:0004812">
    <property type="term" value="F:aminoacyl-tRNA ligase activity"/>
    <property type="evidence" value="ECO:0007669"/>
    <property type="project" value="UniProtKB-KW"/>
</dbReference>
<keyword evidence="1" id="KW-0436">Ligase</keyword>
<protein>
    <submittedName>
        <fullName evidence="1">Ribosomal protein L25/Gln-tRNA synthetase, anti-codon-binding domain-containing protein</fullName>
    </submittedName>
</protein>
<dbReference type="Proteomes" id="UP000585474">
    <property type="component" value="Unassembled WGS sequence"/>
</dbReference>
<gene>
    <name evidence="1" type="ORF">Acr_18g0008370</name>
</gene>
<keyword evidence="1" id="KW-0030">Aminoacyl-tRNA synthetase</keyword>
<dbReference type="EMBL" id="BJWL01000018">
    <property type="protein sequence ID" value="GFZ06667.1"/>
    <property type="molecule type" value="Genomic_DNA"/>
</dbReference>
<organism evidence="1 2">
    <name type="scientific">Actinidia rufa</name>
    <dbReference type="NCBI Taxonomy" id="165716"/>
    <lineage>
        <taxon>Eukaryota</taxon>
        <taxon>Viridiplantae</taxon>
        <taxon>Streptophyta</taxon>
        <taxon>Embryophyta</taxon>
        <taxon>Tracheophyta</taxon>
        <taxon>Spermatophyta</taxon>
        <taxon>Magnoliopsida</taxon>
        <taxon>eudicotyledons</taxon>
        <taxon>Gunneridae</taxon>
        <taxon>Pentapetalae</taxon>
        <taxon>asterids</taxon>
        <taxon>Ericales</taxon>
        <taxon>Actinidiaceae</taxon>
        <taxon>Actinidia</taxon>
    </lineage>
</organism>
<dbReference type="GO" id="GO:0005840">
    <property type="term" value="C:ribosome"/>
    <property type="evidence" value="ECO:0007669"/>
    <property type="project" value="UniProtKB-KW"/>
</dbReference>
<reference evidence="1 2" key="1">
    <citation type="submission" date="2019-07" db="EMBL/GenBank/DDBJ databases">
        <title>De Novo Assembly of kiwifruit Actinidia rufa.</title>
        <authorList>
            <person name="Sugita-Konishi S."/>
            <person name="Sato K."/>
            <person name="Mori E."/>
            <person name="Abe Y."/>
            <person name="Kisaki G."/>
            <person name="Hamano K."/>
            <person name="Suezawa K."/>
            <person name="Otani M."/>
            <person name="Fukuda T."/>
            <person name="Manabe T."/>
            <person name="Gomi K."/>
            <person name="Tabuchi M."/>
            <person name="Akimitsu K."/>
            <person name="Kataoka I."/>
        </authorList>
    </citation>
    <scope>NUCLEOTIDE SEQUENCE [LARGE SCALE GENOMIC DNA]</scope>
    <source>
        <strain evidence="2">cv. Fuchu</strain>
    </source>
</reference>
<keyword evidence="1" id="KW-0687">Ribonucleoprotein</keyword>
<comment type="caution">
    <text evidence="1">The sequence shown here is derived from an EMBL/GenBank/DDBJ whole genome shotgun (WGS) entry which is preliminary data.</text>
</comment>
<accession>A0A7J0G7B0</accession>
<dbReference type="AlphaFoldDB" id="A0A7J0G7B0"/>
<name>A0A7J0G7B0_9ERIC</name>
<keyword evidence="2" id="KW-1185">Reference proteome</keyword>